<protein>
    <submittedName>
        <fullName evidence="1">Uncharacterized protein</fullName>
    </submittedName>
</protein>
<dbReference type="AlphaFoldDB" id="A0AAV5WIM1"/>
<evidence type="ECO:0000313" key="2">
    <source>
        <dbReference type="Proteomes" id="UP001432322"/>
    </source>
</evidence>
<sequence>LLHSAYTLSRANDCRKRHNSFLSMYERILYESSAGRSRIVTKSLCFSSSSFVMRHPWTVLSFPCVPSERFRSCSSLIIELSSIEKRPETCSSFFVTAKLPGAFS</sequence>
<dbReference type="Proteomes" id="UP001432322">
    <property type="component" value="Unassembled WGS sequence"/>
</dbReference>
<evidence type="ECO:0000313" key="1">
    <source>
        <dbReference type="EMBL" id="GMT30569.1"/>
    </source>
</evidence>
<dbReference type="EMBL" id="BTSY01000005">
    <property type="protein sequence ID" value="GMT30569.1"/>
    <property type="molecule type" value="Genomic_DNA"/>
</dbReference>
<name>A0AAV5WIM1_9BILA</name>
<organism evidence="1 2">
    <name type="scientific">Pristionchus fissidentatus</name>
    <dbReference type="NCBI Taxonomy" id="1538716"/>
    <lineage>
        <taxon>Eukaryota</taxon>
        <taxon>Metazoa</taxon>
        <taxon>Ecdysozoa</taxon>
        <taxon>Nematoda</taxon>
        <taxon>Chromadorea</taxon>
        <taxon>Rhabditida</taxon>
        <taxon>Rhabditina</taxon>
        <taxon>Diplogasteromorpha</taxon>
        <taxon>Diplogasteroidea</taxon>
        <taxon>Neodiplogasteridae</taxon>
        <taxon>Pristionchus</taxon>
    </lineage>
</organism>
<proteinExistence type="predicted"/>
<feature type="non-terminal residue" evidence="1">
    <location>
        <position position="1"/>
    </location>
</feature>
<feature type="non-terminal residue" evidence="1">
    <location>
        <position position="104"/>
    </location>
</feature>
<comment type="caution">
    <text evidence="1">The sequence shown here is derived from an EMBL/GenBank/DDBJ whole genome shotgun (WGS) entry which is preliminary data.</text>
</comment>
<reference evidence="1" key="1">
    <citation type="submission" date="2023-10" db="EMBL/GenBank/DDBJ databases">
        <title>Genome assembly of Pristionchus species.</title>
        <authorList>
            <person name="Yoshida K."/>
            <person name="Sommer R.J."/>
        </authorList>
    </citation>
    <scope>NUCLEOTIDE SEQUENCE</scope>
    <source>
        <strain evidence="1">RS5133</strain>
    </source>
</reference>
<gene>
    <name evidence="1" type="ORF">PFISCL1PPCAC_21866</name>
</gene>
<keyword evidence="2" id="KW-1185">Reference proteome</keyword>
<accession>A0AAV5WIM1</accession>